<evidence type="ECO:0000259" key="2">
    <source>
        <dbReference type="Pfam" id="PF04059"/>
    </source>
</evidence>
<keyword evidence="1" id="KW-0472">Membrane</keyword>
<proteinExistence type="predicted"/>
<dbReference type="Pfam" id="PF04059">
    <property type="entry name" value="RRM_2"/>
    <property type="match status" value="1"/>
</dbReference>
<gene>
    <name evidence="3" type="ORF">Lalb_Chr17g0343981</name>
</gene>
<keyword evidence="4" id="KW-1185">Reference proteome</keyword>
<organism evidence="3 4">
    <name type="scientific">Lupinus albus</name>
    <name type="common">White lupine</name>
    <name type="synonym">Lupinus termis</name>
    <dbReference type="NCBI Taxonomy" id="3870"/>
    <lineage>
        <taxon>Eukaryota</taxon>
        <taxon>Viridiplantae</taxon>
        <taxon>Streptophyta</taxon>
        <taxon>Embryophyta</taxon>
        <taxon>Tracheophyta</taxon>
        <taxon>Spermatophyta</taxon>
        <taxon>Magnoliopsida</taxon>
        <taxon>eudicotyledons</taxon>
        <taxon>Gunneridae</taxon>
        <taxon>Pentapetalae</taxon>
        <taxon>rosids</taxon>
        <taxon>fabids</taxon>
        <taxon>Fabales</taxon>
        <taxon>Fabaceae</taxon>
        <taxon>Papilionoideae</taxon>
        <taxon>50 kb inversion clade</taxon>
        <taxon>genistoids sensu lato</taxon>
        <taxon>core genistoids</taxon>
        <taxon>Genisteae</taxon>
        <taxon>Lupinus</taxon>
    </lineage>
</organism>
<evidence type="ECO:0000313" key="4">
    <source>
        <dbReference type="Proteomes" id="UP000447434"/>
    </source>
</evidence>
<dbReference type="InterPro" id="IPR007201">
    <property type="entry name" value="Mei2-like_Rrm_C"/>
</dbReference>
<feature type="transmembrane region" description="Helical" evidence="1">
    <location>
        <begin position="153"/>
        <end position="170"/>
    </location>
</feature>
<dbReference type="Proteomes" id="UP000447434">
    <property type="component" value="Chromosome 17"/>
</dbReference>
<dbReference type="GO" id="GO:0003676">
    <property type="term" value="F:nucleic acid binding"/>
    <property type="evidence" value="ECO:0007669"/>
    <property type="project" value="InterPro"/>
</dbReference>
<name>A0A6A4NUG7_LUPAL</name>
<dbReference type="SUPFAM" id="SSF54928">
    <property type="entry name" value="RNA-binding domain, RBD"/>
    <property type="match status" value="1"/>
</dbReference>
<dbReference type="AlphaFoldDB" id="A0A6A4NUG7"/>
<feature type="domain" description="Mei2-like C-terminal RNA recognition motif" evidence="2">
    <location>
        <begin position="77"/>
        <end position="128"/>
    </location>
</feature>
<evidence type="ECO:0000256" key="1">
    <source>
        <dbReference type="SAM" id="Phobius"/>
    </source>
</evidence>
<protein>
    <submittedName>
        <fullName evidence="3">Putative mei2-like protein</fullName>
    </submittedName>
</protein>
<accession>A0A6A4NUG7</accession>
<sequence>MAYLPFIILRFSDLLKILDEHCFELNKTVEDAAAYSKFDFLYLPMDFRLKFRNYFFHFINTDLSNNHLFGSYFIRRHAIDKKLSNLGYAFVNFTSPTAAFKFYKRFNGFIWNVNTNRKTCEINAAQYQVLLPYHVLVHKFPYHCHQKCGSHKFSIFPMLSSFILMLVLYYQGIEYLIRKFHEKVFRCKRSDFLPFVFWEHRDGFNSQVVGTTVGKRIWGLPRKS</sequence>
<keyword evidence="1" id="KW-0812">Transmembrane</keyword>
<dbReference type="EMBL" id="WOCE01000017">
    <property type="protein sequence ID" value="KAE9595933.1"/>
    <property type="molecule type" value="Genomic_DNA"/>
</dbReference>
<dbReference type="OrthoDB" id="1396628at2759"/>
<keyword evidence="1" id="KW-1133">Transmembrane helix</keyword>
<evidence type="ECO:0000313" key="3">
    <source>
        <dbReference type="EMBL" id="KAE9595933.1"/>
    </source>
</evidence>
<reference evidence="4" key="1">
    <citation type="journal article" date="2020" name="Nat. Commun.">
        <title>Genome sequence of the cluster root forming white lupin.</title>
        <authorList>
            <person name="Hufnagel B."/>
            <person name="Marques A."/>
            <person name="Soriano A."/>
            <person name="Marques L."/>
            <person name="Divol F."/>
            <person name="Doumas P."/>
            <person name="Sallet E."/>
            <person name="Mancinotti D."/>
            <person name="Carrere S."/>
            <person name="Marande W."/>
            <person name="Arribat S."/>
            <person name="Keller J."/>
            <person name="Huneau C."/>
            <person name="Blein T."/>
            <person name="Aime D."/>
            <person name="Laguerre M."/>
            <person name="Taylor J."/>
            <person name="Schubert V."/>
            <person name="Nelson M."/>
            <person name="Geu-Flores F."/>
            <person name="Crespi M."/>
            <person name="Gallardo-Guerrero K."/>
            <person name="Delaux P.-M."/>
            <person name="Salse J."/>
            <person name="Berges H."/>
            <person name="Guyot R."/>
            <person name="Gouzy J."/>
            <person name="Peret B."/>
        </authorList>
    </citation>
    <scope>NUCLEOTIDE SEQUENCE [LARGE SCALE GENOMIC DNA]</scope>
    <source>
        <strain evidence="4">cv. Amiga</strain>
    </source>
</reference>
<comment type="caution">
    <text evidence="3">The sequence shown here is derived from an EMBL/GenBank/DDBJ whole genome shotgun (WGS) entry which is preliminary data.</text>
</comment>
<dbReference type="InterPro" id="IPR035979">
    <property type="entry name" value="RBD_domain_sf"/>
</dbReference>